<accession>A0A238LAJ6</accession>
<reference evidence="2 3" key="1">
    <citation type="submission" date="2017-05" db="EMBL/GenBank/DDBJ databases">
        <authorList>
            <person name="Song R."/>
            <person name="Chenine A.L."/>
            <person name="Ruprecht R.M."/>
        </authorList>
    </citation>
    <scope>NUCLEOTIDE SEQUENCE [LARGE SCALE GENOMIC DNA]</scope>
    <source>
        <strain evidence="2 3">CECT 8899</strain>
    </source>
</reference>
<protein>
    <recommendedName>
        <fullName evidence="1">Calcineurin-like phosphoesterase domain-containing protein</fullName>
    </recommendedName>
</protein>
<organism evidence="2 3">
    <name type="scientific">Flavimaricola marinus</name>
    <dbReference type="NCBI Taxonomy" id="1819565"/>
    <lineage>
        <taxon>Bacteria</taxon>
        <taxon>Pseudomonadati</taxon>
        <taxon>Pseudomonadota</taxon>
        <taxon>Alphaproteobacteria</taxon>
        <taxon>Rhodobacterales</taxon>
        <taxon>Paracoccaceae</taxon>
        <taxon>Flavimaricola</taxon>
    </lineage>
</organism>
<proteinExistence type="predicted"/>
<dbReference type="Pfam" id="PF00149">
    <property type="entry name" value="Metallophos"/>
    <property type="match status" value="1"/>
</dbReference>
<dbReference type="PANTHER" id="PTHR39323:SF1">
    <property type="entry name" value="BLR1149 PROTEIN"/>
    <property type="match status" value="1"/>
</dbReference>
<dbReference type="Gene3D" id="3.60.21.10">
    <property type="match status" value="1"/>
</dbReference>
<dbReference type="Proteomes" id="UP000201613">
    <property type="component" value="Unassembled WGS sequence"/>
</dbReference>
<dbReference type="PANTHER" id="PTHR39323">
    <property type="entry name" value="BLR1149 PROTEIN"/>
    <property type="match status" value="1"/>
</dbReference>
<dbReference type="InterPro" id="IPR004843">
    <property type="entry name" value="Calcineurin-like_PHP"/>
</dbReference>
<dbReference type="OrthoDB" id="9795838at2"/>
<dbReference type="GO" id="GO:0016787">
    <property type="term" value="F:hydrolase activity"/>
    <property type="evidence" value="ECO:0007669"/>
    <property type="project" value="InterPro"/>
</dbReference>
<dbReference type="NCBIfam" id="TIGR04123">
    <property type="entry name" value="P_estr_lig_assc"/>
    <property type="match status" value="1"/>
</dbReference>
<dbReference type="InterPro" id="IPR029052">
    <property type="entry name" value="Metallo-depent_PP-like"/>
</dbReference>
<evidence type="ECO:0000259" key="1">
    <source>
        <dbReference type="Pfam" id="PF00149"/>
    </source>
</evidence>
<evidence type="ECO:0000313" key="3">
    <source>
        <dbReference type="Proteomes" id="UP000201613"/>
    </source>
</evidence>
<dbReference type="SUPFAM" id="SSF56300">
    <property type="entry name" value="Metallo-dependent phosphatases"/>
    <property type="match status" value="1"/>
</dbReference>
<dbReference type="RefSeq" id="WP_093990758.1">
    <property type="nucleotide sequence ID" value="NZ_FXZK01000001.1"/>
</dbReference>
<dbReference type="InterPro" id="IPR026336">
    <property type="entry name" value="PdeM-like"/>
</dbReference>
<feature type="domain" description="Calcineurin-like phosphoesterase" evidence="1">
    <location>
        <begin position="29"/>
        <end position="121"/>
    </location>
</feature>
<dbReference type="AlphaFoldDB" id="A0A238LAJ6"/>
<sequence>MNSVDFPLCGAMLTALPSGALWDRSAGLLCVSDLHLCRSERVARTAGPMLPPYENRATLDRLAADIEATKAHSVICLGDSFDDLAGAEALEEDCRTLLLQLQAGRRWIWIEGNHDPGPVDLGGSHLAEITVDGLTYRHIATADPQGEISGHYHPKLSLAGPARRCFVFDGARCILPAYGAYTGGMSALDPTLRGLFDARAYAVLTGKRAILSPLPASSLRRSGPRRSGLAGKFG</sequence>
<gene>
    <name evidence="2" type="ORF">LOM8899_00729</name>
</gene>
<evidence type="ECO:0000313" key="2">
    <source>
        <dbReference type="EMBL" id="SMY06602.1"/>
    </source>
</evidence>
<dbReference type="EMBL" id="FXZK01000001">
    <property type="protein sequence ID" value="SMY06602.1"/>
    <property type="molecule type" value="Genomic_DNA"/>
</dbReference>
<keyword evidence="3" id="KW-1185">Reference proteome</keyword>
<name>A0A238LAJ6_9RHOB</name>